<evidence type="ECO:0000256" key="1">
    <source>
        <dbReference type="SAM" id="MobiDB-lite"/>
    </source>
</evidence>
<name>A0ABZ1CVL6_9TREE</name>
<dbReference type="EMBL" id="CP141882">
    <property type="protein sequence ID" value="WRT65240.1"/>
    <property type="molecule type" value="Genomic_DNA"/>
</dbReference>
<sequence length="155" mass="17081">MPVTQEPPQKRGRGRPPKQPRVLSSVNAKSITKPSAKSVPESKVESKLESKKDDPPGLDEFMSATSSLPITIGKGKEIIKFDAVQKEMSTGSYGWNGIRNDKITLDDGSQVDVSISINIVVQNSKANPKHKHKSQSESEPESDKKDTKRKRNSRT</sequence>
<feature type="region of interest" description="Disordered" evidence="1">
    <location>
        <begin position="1"/>
        <end position="65"/>
    </location>
</feature>
<feature type="compositionally biased region" description="Polar residues" evidence="1">
    <location>
        <begin position="22"/>
        <end position="33"/>
    </location>
</feature>
<keyword evidence="3" id="KW-1185">Reference proteome</keyword>
<protein>
    <submittedName>
        <fullName evidence="2">Uncharacterized protein</fullName>
    </submittedName>
</protein>
<dbReference type="Proteomes" id="UP001329825">
    <property type="component" value="Chromosome 2"/>
</dbReference>
<accession>A0ABZ1CVL6</accession>
<gene>
    <name evidence="2" type="ORF">IL334_002183</name>
</gene>
<feature type="region of interest" description="Disordered" evidence="1">
    <location>
        <begin position="121"/>
        <end position="155"/>
    </location>
</feature>
<organism evidence="2 3">
    <name type="scientific">Kwoniella shivajii</name>
    <dbReference type="NCBI Taxonomy" id="564305"/>
    <lineage>
        <taxon>Eukaryota</taxon>
        <taxon>Fungi</taxon>
        <taxon>Dikarya</taxon>
        <taxon>Basidiomycota</taxon>
        <taxon>Agaricomycotina</taxon>
        <taxon>Tremellomycetes</taxon>
        <taxon>Tremellales</taxon>
        <taxon>Cryptococcaceae</taxon>
        <taxon>Kwoniella</taxon>
    </lineage>
</organism>
<dbReference type="RefSeq" id="XP_062789980.1">
    <property type="nucleotide sequence ID" value="XM_062933929.1"/>
</dbReference>
<reference evidence="2 3" key="1">
    <citation type="submission" date="2024-01" db="EMBL/GenBank/DDBJ databases">
        <title>Comparative genomics of Cryptococcus and Kwoniella reveals pathogenesis evolution and contrasting modes of karyotype evolution via chromosome fusion or intercentromeric recombination.</title>
        <authorList>
            <person name="Coelho M.A."/>
            <person name="David-Palma M."/>
            <person name="Shea T."/>
            <person name="Bowers K."/>
            <person name="McGinley-Smith S."/>
            <person name="Mohammad A.W."/>
            <person name="Gnirke A."/>
            <person name="Yurkov A.M."/>
            <person name="Nowrousian M."/>
            <person name="Sun S."/>
            <person name="Cuomo C.A."/>
            <person name="Heitman J."/>
        </authorList>
    </citation>
    <scope>NUCLEOTIDE SEQUENCE [LARGE SCALE GENOMIC DNA]</scope>
    <source>
        <strain evidence="2">CBS 11374</strain>
    </source>
</reference>
<evidence type="ECO:0000313" key="3">
    <source>
        <dbReference type="Proteomes" id="UP001329825"/>
    </source>
</evidence>
<evidence type="ECO:0000313" key="2">
    <source>
        <dbReference type="EMBL" id="WRT65240.1"/>
    </source>
</evidence>
<dbReference type="GeneID" id="87954314"/>
<feature type="compositionally biased region" description="Basic and acidic residues" evidence="1">
    <location>
        <begin position="40"/>
        <end position="55"/>
    </location>
</feature>
<proteinExistence type="predicted"/>